<dbReference type="EMBL" id="ATDT01000006">
    <property type="protein sequence ID" value="EPF18444.1"/>
    <property type="molecule type" value="Genomic_DNA"/>
</dbReference>
<protein>
    <submittedName>
        <fullName evidence="1">Uncharacterized protein</fullName>
    </submittedName>
</protein>
<comment type="caution">
    <text evidence="1">The sequence shown here is derived from an EMBL/GenBank/DDBJ whole genome shotgun (WGS) entry which is preliminary data.</text>
</comment>
<dbReference type="HOGENOM" id="CLU_3231314_0_0_6"/>
<dbReference type="STRING" id="566551.HMPREF0201_01045"/>
<evidence type="ECO:0000313" key="2">
    <source>
        <dbReference type="Proteomes" id="UP000014585"/>
    </source>
</evidence>
<accession>S3JZH9</accession>
<reference evidence="1 2" key="1">
    <citation type="submission" date="2013-04" db="EMBL/GenBank/DDBJ databases">
        <authorList>
            <person name="Weinstock G."/>
            <person name="Sodergren E."/>
            <person name="Lobos E.A."/>
            <person name="Fulton L."/>
            <person name="Fulton R."/>
            <person name="Courtney L."/>
            <person name="Fronick C."/>
            <person name="O'Laughlin M."/>
            <person name="Godfrey J."/>
            <person name="Wilson R.M."/>
            <person name="Miner T."/>
            <person name="Farmer C."/>
            <person name="Delehaunty K."/>
            <person name="Cordes M."/>
            <person name="Minx P."/>
            <person name="Tomlinson C."/>
            <person name="Chen J."/>
            <person name="Wollam A."/>
            <person name="Pepin K.H."/>
            <person name="Palsikar V.B."/>
            <person name="Zhang X."/>
            <person name="Suruliraj S."/>
            <person name="Perna N.T."/>
            <person name="Plunkett G."/>
            <person name="Warren W."/>
            <person name="Mitreva M."/>
            <person name="Mardis E.R."/>
            <person name="Wilson R.K."/>
        </authorList>
    </citation>
    <scope>NUCLEOTIDE SEQUENCE [LARGE SCALE GENOMIC DNA]</scope>
    <source>
        <strain evidence="1 2">DSM 4568</strain>
    </source>
</reference>
<proteinExistence type="predicted"/>
<evidence type="ECO:0000313" key="1">
    <source>
        <dbReference type="EMBL" id="EPF18444.1"/>
    </source>
</evidence>
<dbReference type="AlphaFoldDB" id="S3JZH9"/>
<gene>
    <name evidence="1" type="ORF">HMPREF0201_01045</name>
</gene>
<dbReference type="Proteomes" id="UP000014585">
    <property type="component" value="Unassembled WGS sequence"/>
</dbReference>
<name>S3JZH9_9ENTR</name>
<sequence>MARCCFCIIAEALSLFLTAIKIKTRRYCRYFKQAVRKSFKRAF</sequence>
<organism evidence="1 2">
    <name type="scientific">Cedecea davisae DSM 4568</name>
    <dbReference type="NCBI Taxonomy" id="566551"/>
    <lineage>
        <taxon>Bacteria</taxon>
        <taxon>Pseudomonadati</taxon>
        <taxon>Pseudomonadota</taxon>
        <taxon>Gammaproteobacteria</taxon>
        <taxon>Enterobacterales</taxon>
        <taxon>Enterobacteriaceae</taxon>
        <taxon>Cedecea</taxon>
    </lineage>
</organism>